<dbReference type="Proteomes" id="UP000503018">
    <property type="component" value="Chromosome"/>
</dbReference>
<dbReference type="Pfam" id="PF13193">
    <property type="entry name" value="AMP-binding_C"/>
    <property type="match status" value="1"/>
</dbReference>
<evidence type="ECO:0000313" key="6">
    <source>
        <dbReference type="Proteomes" id="UP000503018"/>
    </source>
</evidence>
<evidence type="ECO:0000256" key="2">
    <source>
        <dbReference type="ARBA" id="ARBA00022598"/>
    </source>
</evidence>
<feature type="domain" description="AMP-binding enzyme C-terminal" evidence="4">
    <location>
        <begin position="417"/>
        <end position="489"/>
    </location>
</feature>
<evidence type="ECO:0000259" key="4">
    <source>
        <dbReference type="Pfam" id="PF13193"/>
    </source>
</evidence>
<gene>
    <name evidence="5" type="ORF">GV829_02185</name>
</gene>
<dbReference type="GO" id="GO:0016405">
    <property type="term" value="F:CoA-ligase activity"/>
    <property type="evidence" value="ECO:0007669"/>
    <property type="project" value="TreeGrafter"/>
</dbReference>
<proteinExistence type="inferred from homology"/>
<dbReference type="EMBL" id="CP053015">
    <property type="protein sequence ID" value="QJQ31404.1"/>
    <property type="molecule type" value="Genomic_DNA"/>
</dbReference>
<dbReference type="KEGG" id="slan:GV829_02185"/>
<organism evidence="5 6">
    <name type="scientific">Sphingomonas lacunae</name>
    <dbReference type="NCBI Taxonomy" id="2698828"/>
    <lineage>
        <taxon>Bacteria</taxon>
        <taxon>Pseudomonadati</taxon>
        <taxon>Pseudomonadota</taxon>
        <taxon>Alphaproteobacteria</taxon>
        <taxon>Sphingomonadales</taxon>
        <taxon>Sphingomonadaceae</taxon>
        <taxon>Sphingomonas</taxon>
    </lineage>
</organism>
<dbReference type="Gene3D" id="3.30.300.30">
    <property type="match status" value="1"/>
</dbReference>
<evidence type="ECO:0000256" key="1">
    <source>
        <dbReference type="ARBA" id="ARBA00006432"/>
    </source>
</evidence>
<protein>
    <submittedName>
        <fullName evidence="5">AMP-binding protein</fullName>
    </submittedName>
</protein>
<dbReference type="InterPro" id="IPR000873">
    <property type="entry name" value="AMP-dep_synth/lig_dom"/>
</dbReference>
<dbReference type="InterPro" id="IPR042099">
    <property type="entry name" value="ANL_N_sf"/>
</dbReference>
<reference evidence="5 6" key="1">
    <citation type="submission" date="2020-01" db="EMBL/GenBank/DDBJ databases">
        <title>Sphingomonas sp. strain CSW-10.</title>
        <authorList>
            <person name="Chen W.-M."/>
        </authorList>
    </citation>
    <scope>NUCLEOTIDE SEQUENCE [LARGE SCALE GENOMIC DNA]</scope>
    <source>
        <strain evidence="5 6">CSW-10</strain>
    </source>
</reference>
<name>A0A6M4AQM3_9SPHN</name>
<sequence length="504" mass="53860">MALMTEKLRAIMAIDPARTQIDFAGQEYSWGQIAAAVTAIESALDGMGLPQDARVGVMLRNRPGHVAAIIAVLSTDRCLVTLNPILPDERLFADIEGLSLPVIIADASDMARPGLADSLARAGSAAIEIDPLLGPVRLLPGREAPAPNVPVKLSPGVAIEMLTSGTTGTPKRVPLTRVAFDASFAGFTRYERGREFGDAPQLRSGVTMVVNPLTHIGGIYGCIAALAAGRKIALLEKFSVDSWIDTVRRHRPKVAPAVPSAVRMLLEADVAAEDLSSLSSLISGTAPLPPDLVDAFYEKYGIPICGNYGATEFAGAIAGWSIDDFRARWTEKRGAVGRVHADVEARVVDPESGAILPPGQEGLLEIKGAQLSNDMQWLRTTDRAILDEDRYLWIMGRADNAIIRGGFKVHPDDVVKALHDHPDIREAAVVGVPDARLGQVPAAAIILREGATAPDPDALSSFLRERLIAYAVPVHVRFVKDFPRTPSMKPSTPGLQALFAEQSA</sequence>
<comment type="similarity">
    <text evidence="1">Belongs to the ATP-dependent AMP-binding enzyme family.</text>
</comment>
<dbReference type="AlphaFoldDB" id="A0A6M4AQM3"/>
<dbReference type="Gene3D" id="3.40.50.12780">
    <property type="entry name" value="N-terminal domain of ligase-like"/>
    <property type="match status" value="1"/>
</dbReference>
<feature type="domain" description="AMP-dependent synthetase/ligase" evidence="3">
    <location>
        <begin position="16"/>
        <end position="371"/>
    </location>
</feature>
<evidence type="ECO:0000259" key="3">
    <source>
        <dbReference type="Pfam" id="PF00501"/>
    </source>
</evidence>
<dbReference type="PANTHER" id="PTHR24096:SF149">
    <property type="entry name" value="AMP-BINDING DOMAIN-CONTAINING PROTEIN-RELATED"/>
    <property type="match status" value="1"/>
</dbReference>
<evidence type="ECO:0000313" key="5">
    <source>
        <dbReference type="EMBL" id="QJQ31404.1"/>
    </source>
</evidence>
<keyword evidence="2" id="KW-0436">Ligase</keyword>
<dbReference type="PANTHER" id="PTHR24096">
    <property type="entry name" value="LONG-CHAIN-FATTY-ACID--COA LIGASE"/>
    <property type="match status" value="1"/>
</dbReference>
<dbReference type="RefSeq" id="WP_169943621.1">
    <property type="nucleotide sequence ID" value="NZ_CP053015.1"/>
</dbReference>
<dbReference type="CDD" id="cd04433">
    <property type="entry name" value="AFD_class_I"/>
    <property type="match status" value="1"/>
</dbReference>
<keyword evidence="6" id="KW-1185">Reference proteome</keyword>
<accession>A0A6M4AQM3</accession>
<dbReference type="Pfam" id="PF00501">
    <property type="entry name" value="AMP-binding"/>
    <property type="match status" value="1"/>
</dbReference>
<dbReference type="SUPFAM" id="SSF56801">
    <property type="entry name" value="Acetyl-CoA synthetase-like"/>
    <property type="match status" value="1"/>
</dbReference>
<dbReference type="InterPro" id="IPR025110">
    <property type="entry name" value="AMP-bd_C"/>
</dbReference>
<dbReference type="InterPro" id="IPR045851">
    <property type="entry name" value="AMP-bd_C_sf"/>
</dbReference>